<proteinExistence type="predicted"/>
<feature type="domain" description="DNA replication checkpoint mediator MRC1" evidence="5">
    <location>
        <begin position="856"/>
        <end position="995"/>
    </location>
</feature>
<dbReference type="GO" id="GO:0010997">
    <property type="term" value="F:anaphase-promoting complex binding"/>
    <property type="evidence" value="ECO:0007669"/>
    <property type="project" value="TreeGrafter"/>
</dbReference>
<feature type="compositionally biased region" description="Basic and acidic residues" evidence="4">
    <location>
        <begin position="221"/>
        <end position="234"/>
    </location>
</feature>
<feature type="compositionally biased region" description="Basic and acidic residues" evidence="4">
    <location>
        <begin position="115"/>
        <end position="128"/>
    </location>
</feature>
<dbReference type="OrthoDB" id="2130597at2759"/>
<evidence type="ECO:0000313" key="6">
    <source>
        <dbReference type="EMBL" id="PWY90947.1"/>
    </source>
</evidence>
<reference evidence="6 7" key="1">
    <citation type="submission" date="2016-12" db="EMBL/GenBank/DDBJ databases">
        <title>The genomes of Aspergillus section Nigri reveals drivers in fungal speciation.</title>
        <authorList>
            <consortium name="DOE Joint Genome Institute"/>
            <person name="Vesth T.C."/>
            <person name="Nybo J."/>
            <person name="Theobald S."/>
            <person name="Brandl J."/>
            <person name="Frisvad J.C."/>
            <person name="Nielsen K.F."/>
            <person name="Lyhne E.K."/>
            <person name="Kogle M.E."/>
            <person name="Kuo A."/>
            <person name="Riley R."/>
            <person name="Clum A."/>
            <person name="Nolan M."/>
            <person name="Lipzen A."/>
            <person name="Salamov A."/>
            <person name="Henrissat B."/>
            <person name="Wiebenga A."/>
            <person name="De Vries R.P."/>
            <person name="Grigoriev I.V."/>
            <person name="Mortensen U.H."/>
            <person name="Andersen M.R."/>
            <person name="Baker S.E."/>
        </authorList>
    </citation>
    <scope>NUCLEOTIDE SEQUENCE [LARGE SCALE GENOMIC DNA]</scope>
    <source>
        <strain evidence="6 7">CBS 117.55</strain>
    </source>
</reference>
<protein>
    <recommendedName>
        <fullName evidence="5">DNA replication checkpoint mediator MRC1 domain-containing protein</fullName>
    </recommendedName>
</protein>
<feature type="compositionally biased region" description="Basic and acidic residues" evidence="4">
    <location>
        <begin position="277"/>
        <end position="288"/>
    </location>
</feature>
<feature type="compositionally biased region" description="Acidic residues" evidence="4">
    <location>
        <begin position="615"/>
        <end position="636"/>
    </location>
</feature>
<feature type="region of interest" description="Disordered" evidence="4">
    <location>
        <begin position="558"/>
        <end position="774"/>
    </location>
</feature>
<dbReference type="EMBL" id="MSFL01000002">
    <property type="protein sequence ID" value="PWY90947.1"/>
    <property type="molecule type" value="Genomic_DNA"/>
</dbReference>
<evidence type="ECO:0000256" key="4">
    <source>
        <dbReference type="SAM" id="MobiDB-lite"/>
    </source>
</evidence>
<feature type="compositionally biased region" description="Acidic residues" evidence="4">
    <location>
        <begin position="74"/>
        <end position="87"/>
    </location>
</feature>
<feature type="region of interest" description="Disordered" evidence="4">
    <location>
        <begin position="316"/>
        <end position="370"/>
    </location>
</feature>
<feature type="compositionally biased region" description="Acidic residues" evidence="4">
    <location>
        <begin position="866"/>
        <end position="875"/>
    </location>
</feature>
<evidence type="ECO:0000313" key="7">
    <source>
        <dbReference type="Proteomes" id="UP000247233"/>
    </source>
</evidence>
<dbReference type="VEuPathDB" id="FungiDB:BO70DRAFT_376756"/>
<feature type="region of interest" description="Disordered" evidence="4">
    <location>
        <begin position="845"/>
        <end position="909"/>
    </location>
</feature>
<dbReference type="PANTHER" id="PTHR14396">
    <property type="entry name" value="CLASPIN"/>
    <property type="match status" value="1"/>
</dbReference>
<feature type="compositionally biased region" description="Basic and acidic residues" evidence="4">
    <location>
        <begin position="1100"/>
        <end position="1119"/>
    </location>
</feature>
<dbReference type="PANTHER" id="PTHR14396:SF10">
    <property type="entry name" value="CLASPIN"/>
    <property type="match status" value="1"/>
</dbReference>
<organism evidence="6 7">
    <name type="scientific">Aspergillus heteromorphus CBS 117.55</name>
    <dbReference type="NCBI Taxonomy" id="1448321"/>
    <lineage>
        <taxon>Eukaryota</taxon>
        <taxon>Fungi</taxon>
        <taxon>Dikarya</taxon>
        <taxon>Ascomycota</taxon>
        <taxon>Pezizomycotina</taxon>
        <taxon>Eurotiomycetes</taxon>
        <taxon>Eurotiomycetidae</taxon>
        <taxon>Eurotiales</taxon>
        <taxon>Aspergillaceae</taxon>
        <taxon>Aspergillus</taxon>
        <taxon>Aspergillus subgen. Circumdati</taxon>
    </lineage>
</organism>
<feature type="compositionally biased region" description="Pro residues" evidence="4">
    <location>
        <begin position="1162"/>
        <end position="1173"/>
    </location>
</feature>
<name>A0A317X061_9EURO</name>
<dbReference type="GO" id="GO:0007095">
    <property type="term" value="P:mitotic G2 DNA damage checkpoint signaling"/>
    <property type="evidence" value="ECO:0007669"/>
    <property type="project" value="TreeGrafter"/>
</dbReference>
<evidence type="ECO:0000256" key="1">
    <source>
        <dbReference type="ARBA" id="ARBA00004123"/>
    </source>
</evidence>
<dbReference type="STRING" id="1448321.A0A317X061"/>
<dbReference type="RefSeq" id="XP_025403390.1">
    <property type="nucleotide sequence ID" value="XM_025545148.1"/>
</dbReference>
<feature type="region of interest" description="Disordered" evidence="4">
    <location>
        <begin position="935"/>
        <end position="956"/>
    </location>
</feature>
<dbReference type="GO" id="GO:0033314">
    <property type="term" value="P:mitotic DNA replication checkpoint signaling"/>
    <property type="evidence" value="ECO:0007669"/>
    <property type="project" value="TreeGrafter"/>
</dbReference>
<keyword evidence="2" id="KW-0597">Phosphoprotein</keyword>
<keyword evidence="3" id="KW-0539">Nucleus</keyword>
<feature type="compositionally biased region" description="Basic and acidic residues" evidence="4">
    <location>
        <begin position="1133"/>
        <end position="1142"/>
    </location>
</feature>
<feature type="compositionally biased region" description="Low complexity" evidence="4">
    <location>
        <begin position="1150"/>
        <end position="1161"/>
    </location>
</feature>
<gene>
    <name evidence="6" type="ORF">BO70DRAFT_376756</name>
</gene>
<feature type="region of interest" description="Disordered" evidence="4">
    <location>
        <begin position="1100"/>
        <end position="1217"/>
    </location>
</feature>
<dbReference type="AlphaFoldDB" id="A0A317X061"/>
<evidence type="ECO:0000256" key="2">
    <source>
        <dbReference type="ARBA" id="ARBA00022553"/>
    </source>
</evidence>
<keyword evidence="7" id="KW-1185">Reference proteome</keyword>
<feature type="compositionally biased region" description="Low complexity" evidence="4">
    <location>
        <begin position="1021"/>
        <end position="1039"/>
    </location>
</feature>
<evidence type="ECO:0000256" key="3">
    <source>
        <dbReference type="ARBA" id="ARBA00023242"/>
    </source>
</evidence>
<feature type="compositionally biased region" description="Polar residues" evidence="4">
    <location>
        <begin position="321"/>
        <end position="331"/>
    </location>
</feature>
<feature type="compositionally biased region" description="Low complexity" evidence="4">
    <location>
        <begin position="1"/>
        <end position="15"/>
    </location>
</feature>
<feature type="region of interest" description="Disordered" evidence="4">
    <location>
        <begin position="987"/>
        <end position="1081"/>
    </location>
</feature>
<evidence type="ECO:0000259" key="5">
    <source>
        <dbReference type="Pfam" id="PF09444"/>
    </source>
</evidence>
<dbReference type="InterPro" id="IPR024146">
    <property type="entry name" value="Claspin"/>
</dbReference>
<feature type="compositionally biased region" description="Acidic residues" evidence="4">
    <location>
        <begin position="946"/>
        <end position="956"/>
    </location>
</feature>
<feature type="compositionally biased region" description="Polar residues" evidence="4">
    <location>
        <begin position="289"/>
        <end position="299"/>
    </location>
</feature>
<feature type="compositionally biased region" description="Acidic residues" evidence="4">
    <location>
        <begin position="572"/>
        <end position="604"/>
    </location>
</feature>
<feature type="compositionally biased region" description="Acidic residues" evidence="4">
    <location>
        <begin position="129"/>
        <end position="152"/>
    </location>
</feature>
<feature type="region of interest" description="Disordered" evidence="4">
    <location>
        <begin position="30"/>
        <end position="302"/>
    </location>
</feature>
<feature type="compositionally biased region" description="Polar residues" evidence="4">
    <location>
        <begin position="1177"/>
        <end position="1192"/>
    </location>
</feature>
<accession>A0A317X061</accession>
<dbReference type="InterPro" id="IPR018564">
    <property type="entry name" value="Repl_chkpnt_MRC1_dom"/>
</dbReference>
<feature type="compositionally biased region" description="Polar residues" evidence="4">
    <location>
        <begin position="675"/>
        <end position="689"/>
    </location>
</feature>
<sequence>MSSPSPSPTRRSATPEILTPGRKIRAMLAAFDSDSDSDTATAQKSKPERSTSTTKLSDALKKSTISTQPVSMSLEEEEAEDEDDEDIIMPKGRMAARLQGAQGQGSSGTGQMKTAFDRVRESLRAENNEKDDEKDEDEDEAMDDDEDDDEDLPTAGPRRRGVRRSSNAASESDRAPSPTRSDSPLFVSSPAMSQNESDPEEAPKPQANARFLALVAQKRKQREEKEQAEAEKRAARAKQNEQFSSEINSGSESEGENGSGRKLTQQAARPARKASKKALEDMHRETQRMSRNMQLAHQAQTKKKITKESFFARFNFMQPEAQAQTGTPVENSSSAAASQNTSDAEAQKEKETPRTSPVLGPEKVAEMGTEPARVENAEAENEEFPLLEEILANPSPPTEQPIVARMEVDEAPQPTKTPPKKEKRELTGPAVRVRLTREEVARQQQEDSDSDLEVVTSPAKCRRIAAFENVPARRNQESASMIKLKALAHIGSPTRKSMDPAQLSATILAKARQQALKERQDRIQELKAKGIYIETAEERAAMEDELENLVEKARKEAEDIAKQERKSKKGDADDEEDDDWEYSGSEEDDGEGEGEDDDEDEDEEQPKPDGLIESEAGEDDESEDDQTDAMSVDEEITTQRRKRPTRVVSDDEDEAPQTPVKSVTPTPHSVERPQLPSQSSNLMSLTQAFAGTMSAKDGSQPDPTIPNSLPEPGPMFDHRQESDSQMIIKDSQEPRAASTDILTGYTSDARVSESPAPRSTPYSQIPDPSQDAGFVFSPFDPAKRFLNAPPSTVDTVLVDHDSSPAPVRKMKQLKRGRADLSMIEEQDEGDFEINASAFDVMKKAPKKAPAVPFDRKKSKAKNVVEEAAEESDDEYAGLGGASDEEDDEENAYDRQMINDNSGETVDEKQLAALNALHDRNADEKQVAKLLKDITTGALRRRRNGDDEFDLDDSDDELLARRRQKQREFARMRKALLADEKIGEIAENPKKAAFFRAVEDRDDDDDDIGLEFLDEEQEQDQDQGTQNEDAPAQHPAAQPDADSDSNNKRKRPLEPAPEEVYNRPPPHLRRKPASAMSKKPASLAEIRETLSFLTETHDYDSFHEDASMEDHDHDHDHVENTEDDDTDLTLTTESQDKEKDTQHTHPRRTRPAAPSSTASPSSAKPPPTPPPTPPLETVSPSRAHTPARTSSGPRCSGNRRRGAAPAPCLARSLLGRSR</sequence>
<comment type="caution">
    <text evidence="6">The sequence shown here is derived from an EMBL/GenBank/DDBJ whole genome shotgun (WGS) entry which is preliminary data.</text>
</comment>
<dbReference type="GeneID" id="37067385"/>
<dbReference type="GO" id="GO:0005634">
    <property type="term" value="C:nucleus"/>
    <property type="evidence" value="ECO:0007669"/>
    <property type="project" value="UniProtKB-SubCell"/>
</dbReference>
<dbReference type="Proteomes" id="UP000247233">
    <property type="component" value="Unassembled WGS sequence"/>
</dbReference>
<feature type="compositionally biased region" description="Acidic residues" evidence="4">
    <location>
        <begin position="999"/>
        <end position="1020"/>
    </location>
</feature>
<feature type="compositionally biased region" description="Basic and acidic residues" evidence="4">
    <location>
        <begin position="435"/>
        <end position="445"/>
    </location>
</feature>
<feature type="region of interest" description="Disordered" evidence="4">
    <location>
        <begin position="1"/>
        <end position="20"/>
    </location>
</feature>
<dbReference type="Pfam" id="PF09444">
    <property type="entry name" value="MRC1"/>
    <property type="match status" value="1"/>
</dbReference>
<feature type="region of interest" description="Disordered" evidence="4">
    <location>
        <begin position="407"/>
        <end position="455"/>
    </location>
</feature>
<comment type="subcellular location">
    <subcellularLocation>
        <location evidence="1">Nucleus</location>
    </subcellularLocation>
</comment>